<organism evidence="1 2">
    <name type="scientific">Babjeviella inositovora NRRL Y-12698</name>
    <dbReference type="NCBI Taxonomy" id="984486"/>
    <lineage>
        <taxon>Eukaryota</taxon>
        <taxon>Fungi</taxon>
        <taxon>Dikarya</taxon>
        <taxon>Ascomycota</taxon>
        <taxon>Saccharomycotina</taxon>
        <taxon>Pichiomycetes</taxon>
        <taxon>Serinales incertae sedis</taxon>
        <taxon>Babjeviella</taxon>
    </lineage>
</organism>
<gene>
    <name evidence="1" type="ORF">BABINDRAFT_159412</name>
</gene>
<protein>
    <submittedName>
        <fullName evidence="1">Uncharacterized protein</fullName>
    </submittedName>
</protein>
<dbReference type="RefSeq" id="XP_018988255.1">
    <property type="nucleotide sequence ID" value="XM_019127642.1"/>
</dbReference>
<dbReference type="EMBL" id="KV454426">
    <property type="protein sequence ID" value="ODQ82927.1"/>
    <property type="molecule type" value="Genomic_DNA"/>
</dbReference>
<keyword evidence="2" id="KW-1185">Reference proteome</keyword>
<proteinExistence type="predicted"/>
<evidence type="ECO:0000313" key="1">
    <source>
        <dbReference type="EMBL" id="ODQ82927.1"/>
    </source>
</evidence>
<accession>A0A1E3R0M1</accession>
<dbReference type="Proteomes" id="UP000094336">
    <property type="component" value="Unassembled WGS sequence"/>
</dbReference>
<evidence type="ECO:0000313" key="2">
    <source>
        <dbReference type="Proteomes" id="UP000094336"/>
    </source>
</evidence>
<dbReference type="GeneID" id="30145495"/>
<dbReference type="AlphaFoldDB" id="A0A1E3R0M1"/>
<name>A0A1E3R0M1_9ASCO</name>
<sequence>MYDHSTANYGGYQPHITNYGWHPPGFTLRYTSPVKIRGFESFWSQTAKASLHLTVLYGCYPLGPESLEWKTPGIGSF</sequence>
<reference evidence="2" key="1">
    <citation type="submission" date="2016-05" db="EMBL/GenBank/DDBJ databases">
        <title>Comparative genomics of biotechnologically important yeasts.</title>
        <authorList>
            <consortium name="DOE Joint Genome Institute"/>
            <person name="Riley R."/>
            <person name="Haridas S."/>
            <person name="Wolfe K.H."/>
            <person name="Lopes M.R."/>
            <person name="Hittinger C.T."/>
            <person name="Goker M."/>
            <person name="Salamov A."/>
            <person name="Wisecaver J."/>
            <person name="Long T.M."/>
            <person name="Aerts A.L."/>
            <person name="Barry K."/>
            <person name="Choi C."/>
            <person name="Clum A."/>
            <person name="Coughlan A.Y."/>
            <person name="Deshpande S."/>
            <person name="Douglass A.P."/>
            <person name="Hanson S.J."/>
            <person name="Klenk H.-P."/>
            <person name="Labutti K."/>
            <person name="Lapidus A."/>
            <person name="Lindquist E."/>
            <person name="Lipzen A."/>
            <person name="Meier-Kolthoff J.P."/>
            <person name="Ohm R.A."/>
            <person name="Otillar R.P."/>
            <person name="Pangilinan J."/>
            <person name="Peng Y."/>
            <person name="Rokas A."/>
            <person name="Rosa C.A."/>
            <person name="Scheuner C."/>
            <person name="Sibirny A.A."/>
            <person name="Slot J.C."/>
            <person name="Stielow J.B."/>
            <person name="Sun H."/>
            <person name="Kurtzman C.P."/>
            <person name="Blackwell M."/>
            <person name="Grigoriev I.V."/>
            <person name="Jeffries T.W."/>
        </authorList>
    </citation>
    <scope>NUCLEOTIDE SEQUENCE [LARGE SCALE GENOMIC DNA]</scope>
    <source>
        <strain evidence="2">NRRL Y-12698</strain>
    </source>
</reference>